<feature type="non-terminal residue" evidence="2">
    <location>
        <position position="22"/>
    </location>
</feature>
<protein>
    <submittedName>
        <fullName evidence="2">Uncharacterized protein</fullName>
    </submittedName>
</protein>
<proteinExistence type="predicted"/>
<dbReference type="AlphaFoldDB" id="A0A6J4N8Y3"/>
<feature type="compositionally biased region" description="Basic residues" evidence="1">
    <location>
        <begin position="1"/>
        <end position="13"/>
    </location>
</feature>
<sequence length="22" mass="2567">ENHGHRHCGRSGHARFELGRPR</sequence>
<evidence type="ECO:0000256" key="1">
    <source>
        <dbReference type="SAM" id="MobiDB-lite"/>
    </source>
</evidence>
<reference evidence="2" key="1">
    <citation type="submission" date="2020-02" db="EMBL/GenBank/DDBJ databases">
        <authorList>
            <person name="Meier V. D."/>
        </authorList>
    </citation>
    <scope>NUCLEOTIDE SEQUENCE</scope>
    <source>
        <strain evidence="2">AVDCRST_MAG64</strain>
    </source>
</reference>
<evidence type="ECO:0000313" key="2">
    <source>
        <dbReference type="EMBL" id="CAA9376329.1"/>
    </source>
</evidence>
<gene>
    <name evidence="2" type="ORF">AVDCRST_MAG64-331</name>
</gene>
<feature type="region of interest" description="Disordered" evidence="1">
    <location>
        <begin position="1"/>
        <end position="22"/>
    </location>
</feature>
<dbReference type="EMBL" id="CADCUQ010000088">
    <property type="protein sequence ID" value="CAA9376329.1"/>
    <property type="molecule type" value="Genomic_DNA"/>
</dbReference>
<organism evidence="2">
    <name type="scientific">uncultured Phycisphaerae bacterium</name>
    <dbReference type="NCBI Taxonomy" id="904963"/>
    <lineage>
        <taxon>Bacteria</taxon>
        <taxon>Pseudomonadati</taxon>
        <taxon>Planctomycetota</taxon>
        <taxon>Phycisphaerae</taxon>
        <taxon>environmental samples</taxon>
    </lineage>
</organism>
<accession>A0A6J4N8Y3</accession>
<feature type="non-terminal residue" evidence="2">
    <location>
        <position position="1"/>
    </location>
</feature>
<name>A0A6J4N8Y3_9BACT</name>